<keyword evidence="1" id="KW-0067">ATP-binding</keyword>
<dbReference type="AlphaFoldDB" id="A0A914WCP2"/>
<feature type="domain" description="Protein kinase" evidence="2">
    <location>
        <begin position="79"/>
        <end position="202"/>
    </location>
</feature>
<evidence type="ECO:0000259" key="2">
    <source>
        <dbReference type="PROSITE" id="PS50011"/>
    </source>
</evidence>
<dbReference type="Pfam" id="PF00069">
    <property type="entry name" value="Pkinase"/>
    <property type="match status" value="1"/>
</dbReference>
<dbReference type="GO" id="GO:0004674">
    <property type="term" value="F:protein serine/threonine kinase activity"/>
    <property type="evidence" value="ECO:0007669"/>
    <property type="project" value="TreeGrafter"/>
</dbReference>
<reference evidence="4" key="1">
    <citation type="submission" date="2022-11" db="UniProtKB">
        <authorList>
            <consortium name="WormBaseParasite"/>
        </authorList>
    </citation>
    <scope>IDENTIFICATION</scope>
</reference>
<dbReference type="Proteomes" id="UP000887566">
    <property type="component" value="Unplaced"/>
</dbReference>
<evidence type="ECO:0000313" key="3">
    <source>
        <dbReference type="Proteomes" id="UP000887566"/>
    </source>
</evidence>
<evidence type="ECO:0000256" key="1">
    <source>
        <dbReference type="PROSITE-ProRule" id="PRU10141"/>
    </source>
</evidence>
<dbReference type="InterPro" id="IPR017441">
    <property type="entry name" value="Protein_kinase_ATP_BS"/>
</dbReference>
<dbReference type="GO" id="GO:0005856">
    <property type="term" value="C:cytoskeleton"/>
    <property type="evidence" value="ECO:0007669"/>
    <property type="project" value="TreeGrafter"/>
</dbReference>
<dbReference type="FunFam" id="3.30.200.20:FF:001055">
    <property type="entry name" value="Serine/threonine-protein kinase MRCK beta"/>
    <property type="match status" value="1"/>
</dbReference>
<dbReference type="GO" id="GO:0005524">
    <property type="term" value="F:ATP binding"/>
    <property type="evidence" value="ECO:0007669"/>
    <property type="project" value="UniProtKB-UniRule"/>
</dbReference>
<dbReference type="InterPro" id="IPR050839">
    <property type="entry name" value="Rho-assoc_Ser/Thr_Kinase"/>
</dbReference>
<dbReference type="WBParaSite" id="PSAMB.scaffold354size55009.g5392.t1">
    <property type="protein sequence ID" value="PSAMB.scaffold354size55009.g5392.t1"/>
    <property type="gene ID" value="PSAMB.scaffold354size55009.g5392"/>
</dbReference>
<proteinExistence type="predicted"/>
<organism evidence="3 4">
    <name type="scientific">Plectus sambesii</name>
    <dbReference type="NCBI Taxonomy" id="2011161"/>
    <lineage>
        <taxon>Eukaryota</taxon>
        <taxon>Metazoa</taxon>
        <taxon>Ecdysozoa</taxon>
        <taxon>Nematoda</taxon>
        <taxon>Chromadorea</taxon>
        <taxon>Plectida</taxon>
        <taxon>Plectina</taxon>
        <taxon>Plectoidea</taxon>
        <taxon>Plectidae</taxon>
        <taxon>Plectus</taxon>
    </lineage>
</organism>
<feature type="binding site" evidence="1">
    <location>
        <position position="108"/>
    </location>
    <ligand>
        <name>ATP</name>
        <dbReference type="ChEBI" id="CHEBI:30616"/>
    </ligand>
</feature>
<dbReference type="GO" id="GO:0005737">
    <property type="term" value="C:cytoplasm"/>
    <property type="evidence" value="ECO:0007669"/>
    <property type="project" value="TreeGrafter"/>
</dbReference>
<dbReference type="Gene3D" id="3.30.200.20">
    <property type="entry name" value="Phosphorylase Kinase, domain 1"/>
    <property type="match status" value="1"/>
</dbReference>
<dbReference type="PANTHER" id="PTHR22988">
    <property type="entry name" value="MYOTONIC DYSTROPHY S/T KINASE-RELATED"/>
    <property type="match status" value="1"/>
</dbReference>
<evidence type="ECO:0000313" key="4">
    <source>
        <dbReference type="WBParaSite" id="PSAMB.scaffold354size55009.g5392.t1"/>
    </source>
</evidence>
<sequence length="202" mass="23487">MGSRPPGDQRMKQLEKTYLMGPQYGEVLSLESLLDTLICLYDECCSSTLRKEKSVAEFVEYVKPVVQKAKALRLSRDDFEVLKVIGRGAFGEVAVVRMRNTEKVFAMKILNKWEMLKRAETACFKEERDVLVHGDRRWITNLHYAFQDDRNLYLVMDYYVGGDLLTLLSKFEDRLPEDMAKFYVAEMVLAIDSIHQLGYVHR</sequence>
<name>A0A914WCP2_9BILA</name>
<dbReference type="GO" id="GO:0031032">
    <property type="term" value="P:actomyosin structure organization"/>
    <property type="evidence" value="ECO:0007669"/>
    <property type="project" value="TreeGrafter"/>
</dbReference>
<dbReference type="PROSITE" id="PS50011">
    <property type="entry name" value="PROTEIN_KINASE_DOM"/>
    <property type="match status" value="1"/>
</dbReference>
<dbReference type="InterPro" id="IPR011009">
    <property type="entry name" value="Kinase-like_dom_sf"/>
</dbReference>
<dbReference type="PANTHER" id="PTHR22988:SF66">
    <property type="entry name" value="SERINE_THREONINE-PROTEIN KINASE GENGHIS KHAN"/>
    <property type="match status" value="1"/>
</dbReference>
<dbReference type="Gene3D" id="1.10.510.10">
    <property type="entry name" value="Transferase(Phosphotransferase) domain 1"/>
    <property type="match status" value="1"/>
</dbReference>
<protein>
    <submittedName>
        <fullName evidence="4">Protein kinase domain-containing protein</fullName>
    </submittedName>
</protein>
<dbReference type="SUPFAM" id="SSF56112">
    <property type="entry name" value="Protein kinase-like (PK-like)"/>
    <property type="match status" value="1"/>
</dbReference>
<keyword evidence="1" id="KW-0547">Nucleotide-binding</keyword>
<dbReference type="InterPro" id="IPR000719">
    <property type="entry name" value="Prot_kinase_dom"/>
</dbReference>
<dbReference type="SMART" id="SM00220">
    <property type="entry name" value="S_TKc"/>
    <property type="match status" value="1"/>
</dbReference>
<dbReference type="PROSITE" id="PS00107">
    <property type="entry name" value="PROTEIN_KINASE_ATP"/>
    <property type="match status" value="1"/>
</dbReference>
<keyword evidence="3" id="KW-1185">Reference proteome</keyword>
<accession>A0A914WCP2</accession>